<organism evidence="11 12">
    <name type="scientific">Coccomyxa viridis</name>
    <dbReference type="NCBI Taxonomy" id="1274662"/>
    <lineage>
        <taxon>Eukaryota</taxon>
        <taxon>Viridiplantae</taxon>
        <taxon>Chlorophyta</taxon>
        <taxon>core chlorophytes</taxon>
        <taxon>Trebouxiophyceae</taxon>
        <taxon>Trebouxiophyceae incertae sedis</taxon>
        <taxon>Coccomyxaceae</taxon>
        <taxon>Coccomyxa</taxon>
    </lineage>
</organism>
<comment type="caution">
    <text evidence="11">The sequence shown here is derived from an EMBL/GenBank/DDBJ whole genome shotgun (WGS) entry which is preliminary data.</text>
</comment>
<dbReference type="SUPFAM" id="SSF52540">
    <property type="entry name" value="P-loop containing nucleoside triphosphate hydrolases"/>
    <property type="match status" value="1"/>
</dbReference>
<evidence type="ECO:0000256" key="2">
    <source>
        <dbReference type="ARBA" id="ARBA00007599"/>
    </source>
</evidence>
<keyword evidence="9" id="KW-0460">Magnesium</keyword>
<dbReference type="Pfam" id="PF02367">
    <property type="entry name" value="TsaE"/>
    <property type="match status" value="1"/>
</dbReference>
<evidence type="ECO:0000256" key="5">
    <source>
        <dbReference type="ARBA" id="ARBA00022694"/>
    </source>
</evidence>
<evidence type="ECO:0000313" key="12">
    <source>
        <dbReference type="Proteomes" id="UP001497392"/>
    </source>
</evidence>
<keyword evidence="4" id="KW-0963">Cytoplasm</keyword>
<comment type="similarity">
    <text evidence="2">Belongs to the TsaE family.</text>
</comment>
<dbReference type="Gene3D" id="3.40.50.300">
    <property type="entry name" value="P-loop containing nucleotide triphosphate hydrolases"/>
    <property type="match status" value="1"/>
</dbReference>
<sequence length="219" mass="24404">MNAAASSADSTAFHILAPLGQSTRKLAALLARDARVGDCICLHGDVGAGKSVFSRAYIRALAQDEELPVPSPTYLLQNTYDETEGPAVHHFDLYRLGGQDDLGRLEMGRALSSGICLIEWPERLEDQAPAQRLAVHISMIPEEERKQLIAEEQQLAHEVEIAESACADDEEPADEEAYVDRKWRKIVLQPIGDAWRERCRAACRQMQKLRVDPSSHYLL</sequence>
<keyword evidence="12" id="KW-1185">Reference proteome</keyword>
<dbReference type="InterPro" id="IPR027417">
    <property type="entry name" value="P-loop_NTPase"/>
</dbReference>
<evidence type="ECO:0000256" key="6">
    <source>
        <dbReference type="ARBA" id="ARBA00022723"/>
    </source>
</evidence>
<dbReference type="PANTHER" id="PTHR33540">
    <property type="entry name" value="TRNA THREONYLCARBAMOYLADENOSINE BIOSYNTHESIS PROTEIN TSAE"/>
    <property type="match status" value="1"/>
</dbReference>
<reference evidence="11 12" key="1">
    <citation type="submission" date="2024-06" db="EMBL/GenBank/DDBJ databases">
        <authorList>
            <person name="Kraege A."/>
            <person name="Thomma B."/>
        </authorList>
    </citation>
    <scope>NUCLEOTIDE SEQUENCE [LARGE SCALE GENOMIC DNA]</scope>
</reference>
<evidence type="ECO:0000256" key="7">
    <source>
        <dbReference type="ARBA" id="ARBA00022741"/>
    </source>
</evidence>
<dbReference type="EMBL" id="CAXHTA020000007">
    <property type="protein sequence ID" value="CAL5222839.1"/>
    <property type="molecule type" value="Genomic_DNA"/>
</dbReference>
<accession>A0ABP1FUN7</accession>
<proteinExistence type="inferred from homology"/>
<protein>
    <recommendedName>
        <fullName evidence="3">tRNA threonylcarbamoyladenosine biosynthesis protein TsaE</fullName>
    </recommendedName>
    <alternativeName>
        <fullName evidence="10">t(6)A37 threonylcarbamoyladenosine biosynthesis protein TsaE</fullName>
    </alternativeName>
</protein>
<evidence type="ECO:0000256" key="9">
    <source>
        <dbReference type="ARBA" id="ARBA00022842"/>
    </source>
</evidence>
<keyword evidence="7" id="KW-0547">Nucleotide-binding</keyword>
<keyword evidence="8" id="KW-0067">ATP-binding</keyword>
<evidence type="ECO:0000256" key="4">
    <source>
        <dbReference type="ARBA" id="ARBA00022490"/>
    </source>
</evidence>
<keyword evidence="5" id="KW-0819">tRNA processing</keyword>
<evidence type="ECO:0000256" key="3">
    <source>
        <dbReference type="ARBA" id="ARBA00019010"/>
    </source>
</evidence>
<evidence type="ECO:0000256" key="10">
    <source>
        <dbReference type="ARBA" id="ARBA00032441"/>
    </source>
</evidence>
<evidence type="ECO:0000256" key="1">
    <source>
        <dbReference type="ARBA" id="ARBA00004496"/>
    </source>
</evidence>
<name>A0ABP1FUN7_9CHLO</name>
<dbReference type="PANTHER" id="PTHR33540:SF2">
    <property type="entry name" value="TRNA THREONYLCARBAMOYLADENOSINE BIOSYNTHESIS PROTEIN TSAE"/>
    <property type="match status" value="1"/>
</dbReference>
<dbReference type="InterPro" id="IPR003442">
    <property type="entry name" value="T6A_TsaE"/>
</dbReference>
<comment type="subcellular location">
    <subcellularLocation>
        <location evidence="1">Cytoplasm</location>
    </subcellularLocation>
</comment>
<evidence type="ECO:0000313" key="11">
    <source>
        <dbReference type="EMBL" id="CAL5222839.1"/>
    </source>
</evidence>
<dbReference type="NCBIfam" id="TIGR00150">
    <property type="entry name" value="T6A_YjeE"/>
    <property type="match status" value="1"/>
</dbReference>
<keyword evidence="6" id="KW-0479">Metal-binding</keyword>
<dbReference type="Proteomes" id="UP001497392">
    <property type="component" value="Unassembled WGS sequence"/>
</dbReference>
<gene>
    <name evidence="11" type="primary">g5263</name>
    <name evidence="11" type="ORF">VP750_LOCUS4498</name>
</gene>
<evidence type="ECO:0000256" key="8">
    <source>
        <dbReference type="ARBA" id="ARBA00022840"/>
    </source>
</evidence>